<gene>
    <name evidence="4" type="ORF">H2201_006307</name>
</gene>
<keyword evidence="5" id="KW-1185">Reference proteome</keyword>
<dbReference type="PANTHER" id="PTHR24171">
    <property type="entry name" value="ANKYRIN REPEAT DOMAIN-CONTAINING PROTEIN 39-RELATED"/>
    <property type="match status" value="1"/>
</dbReference>
<evidence type="ECO:0000313" key="4">
    <source>
        <dbReference type="EMBL" id="KAJ9661827.1"/>
    </source>
</evidence>
<evidence type="ECO:0000256" key="3">
    <source>
        <dbReference type="PROSITE-ProRule" id="PRU00023"/>
    </source>
</evidence>
<evidence type="ECO:0000256" key="1">
    <source>
        <dbReference type="ARBA" id="ARBA00022737"/>
    </source>
</evidence>
<organism evidence="4 5">
    <name type="scientific">Coniosporium apollinis</name>
    <dbReference type="NCBI Taxonomy" id="61459"/>
    <lineage>
        <taxon>Eukaryota</taxon>
        <taxon>Fungi</taxon>
        <taxon>Dikarya</taxon>
        <taxon>Ascomycota</taxon>
        <taxon>Pezizomycotina</taxon>
        <taxon>Dothideomycetes</taxon>
        <taxon>Dothideomycetes incertae sedis</taxon>
        <taxon>Coniosporium</taxon>
    </lineage>
</organism>
<accession>A0ABQ9NM44</accession>
<dbReference type="Pfam" id="PF12796">
    <property type="entry name" value="Ank_2"/>
    <property type="match status" value="1"/>
</dbReference>
<sequence length="391" mass="43668">MDFGVGDSVLVCTLAWRLYRACKSSATEFQRIAAEVSGLHAVLKEIDESIEEDDTGLSAARAERLKELKGNAWAVLRDLEAELGHYDSLATTTQRKWDIIRFGLKDLADIRNRIISTTTSLAAFQTVLVTHSHSRLEKVLMKFVKEVGAGLHEGSALTSQTADSINTREMWKQLRKELEELGITAAVLNEKRELIIDVLRRAFAEGVIDEAEIPDLEGDPGFLPPLSTSTTVIDDMFELRKARCESVIGIDQGDETRDITSSRRSSTRSYRKKRPLLASLVFKLFGSDIRIIEAADEGNLERILQLIRVGANIQATDKWQWTALHMAAYGGYEEMARVLIESGANLDARTVDNETPLKLAEMKGHVGVVNVIEEEMERRTKMAKNMETSSD</sequence>
<evidence type="ECO:0000313" key="5">
    <source>
        <dbReference type="Proteomes" id="UP001172684"/>
    </source>
</evidence>
<dbReference type="SUPFAM" id="SSF48403">
    <property type="entry name" value="Ankyrin repeat"/>
    <property type="match status" value="1"/>
</dbReference>
<dbReference type="PROSITE" id="PS50088">
    <property type="entry name" value="ANK_REPEAT"/>
    <property type="match status" value="1"/>
</dbReference>
<dbReference type="Proteomes" id="UP001172684">
    <property type="component" value="Unassembled WGS sequence"/>
</dbReference>
<protein>
    <recommendedName>
        <fullName evidence="6">Fungal N-terminal domain-containing protein</fullName>
    </recommendedName>
</protein>
<proteinExistence type="predicted"/>
<dbReference type="SMART" id="SM00248">
    <property type="entry name" value="ANK"/>
    <property type="match status" value="3"/>
</dbReference>
<evidence type="ECO:0000256" key="2">
    <source>
        <dbReference type="ARBA" id="ARBA00023043"/>
    </source>
</evidence>
<reference evidence="4" key="1">
    <citation type="submission" date="2022-10" db="EMBL/GenBank/DDBJ databases">
        <title>Culturing micro-colonial fungi from biological soil crusts in the Mojave desert and describing Neophaeococcomyces mojavensis, and introducing the new genera and species Taxawa tesnikishii.</title>
        <authorList>
            <person name="Kurbessoian T."/>
            <person name="Stajich J.E."/>
        </authorList>
    </citation>
    <scope>NUCLEOTIDE SEQUENCE</scope>
    <source>
        <strain evidence="4">TK_1</strain>
    </source>
</reference>
<comment type="caution">
    <text evidence="4">The sequence shown here is derived from an EMBL/GenBank/DDBJ whole genome shotgun (WGS) entry which is preliminary data.</text>
</comment>
<dbReference type="Gene3D" id="1.25.40.20">
    <property type="entry name" value="Ankyrin repeat-containing domain"/>
    <property type="match status" value="1"/>
</dbReference>
<name>A0ABQ9NM44_9PEZI</name>
<dbReference type="PANTHER" id="PTHR24171:SF8">
    <property type="entry name" value="BRCA1-ASSOCIATED RING DOMAIN PROTEIN 1"/>
    <property type="match status" value="1"/>
</dbReference>
<dbReference type="InterPro" id="IPR036770">
    <property type="entry name" value="Ankyrin_rpt-contain_sf"/>
</dbReference>
<dbReference type="InterPro" id="IPR002110">
    <property type="entry name" value="Ankyrin_rpt"/>
</dbReference>
<dbReference type="PROSITE" id="PS50297">
    <property type="entry name" value="ANK_REP_REGION"/>
    <property type="match status" value="1"/>
</dbReference>
<dbReference type="EMBL" id="JAPDRL010000054">
    <property type="protein sequence ID" value="KAJ9661827.1"/>
    <property type="molecule type" value="Genomic_DNA"/>
</dbReference>
<keyword evidence="2 3" id="KW-0040">ANK repeat</keyword>
<keyword evidence="1" id="KW-0677">Repeat</keyword>
<feature type="repeat" description="ANK" evidence="3">
    <location>
        <begin position="322"/>
        <end position="351"/>
    </location>
</feature>
<evidence type="ECO:0008006" key="6">
    <source>
        <dbReference type="Google" id="ProtNLM"/>
    </source>
</evidence>